<keyword evidence="2" id="KW-1185">Reference proteome</keyword>
<dbReference type="Proteomes" id="UP000831701">
    <property type="component" value="Chromosome 2"/>
</dbReference>
<gene>
    <name evidence="1" type="ORF">L3Q82_016936</name>
</gene>
<dbReference type="EMBL" id="CM041532">
    <property type="protein sequence ID" value="KAI3376475.1"/>
    <property type="molecule type" value="Genomic_DNA"/>
</dbReference>
<proteinExistence type="predicted"/>
<sequence length="634" mass="73171">MWRLLCERDHLKEVFKKLKSEKVGLLEDPQTNLTMIEILFNIGGPNAENYRQGSIKWLMNTKNQKSYIENTVRRLPNIPQKHVKSAVCLLAVFSTMENITNEQALAIISQLLKLLCSKEKPDLWEAALKTIYEITQKTKGRDCRTDFIEKVCKTIAPFLQEKHSFNIRVVTYGIFGNLVSVEHVAHIFTSVGITSVPDDILMSADMDNNDKLKGVLRQLKSHFSTPNSEYEDGKSLTKQRSPHEPLKWLQVSSRWKEELERLVSTDESEMTKVGSLRYVNKEEFCIAKGSYVTEVFLGLRDDGSEVAIKRMSLCNYTQVLQNEEEILRLPNLDHPSILRYMDFTRDANFGYLCLQLCEYNMEEYIKKEKPVGFERKKLVQQILKGLKVLHHHKPQILHRDLKPQNVLIDVTGRARLADFGISRRLPDGQTTHYTGIAGTRGWMAREIITEETDSSVKIPYKSSTDIQVNFSATQIFFMIRKVKYLRTIGNRKEVETYYNAGQELISALDEHAGNGSFKEWRKKFPSKLVQILDKKQKKPYPNNTLALLRFIRNLHEHHAKAVADLDLMSKFPDLFGCVYTFAKSRGWNSEIPLKEMFQTEDDIPTRTTAPTDNEEHLNLPVQENQEVFTTPFGN</sequence>
<comment type="caution">
    <text evidence="1">The sequence shown here is derived from an EMBL/GenBank/DDBJ whole genome shotgun (WGS) entry which is preliminary data.</text>
</comment>
<reference evidence="1" key="1">
    <citation type="submission" date="2022-04" db="EMBL/GenBank/DDBJ databases">
        <title>Jade perch genome.</title>
        <authorList>
            <person name="Chao B."/>
        </authorList>
    </citation>
    <scope>NUCLEOTIDE SEQUENCE</scope>
    <source>
        <strain evidence="1">CB-2022</strain>
    </source>
</reference>
<evidence type="ECO:0000313" key="2">
    <source>
        <dbReference type="Proteomes" id="UP000831701"/>
    </source>
</evidence>
<evidence type="ECO:0000313" key="1">
    <source>
        <dbReference type="EMBL" id="KAI3376475.1"/>
    </source>
</evidence>
<protein>
    <submittedName>
        <fullName evidence="1">Uncharacterized protein</fullName>
    </submittedName>
</protein>
<organism evidence="1 2">
    <name type="scientific">Scortum barcoo</name>
    <name type="common">barcoo grunter</name>
    <dbReference type="NCBI Taxonomy" id="214431"/>
    <lineage>
        <taxon>Eukaryota</taxon>
        <taxon>Metazoa</taxon>
        <taxon>Chordata</taxon>
        <taxon>Craniata</taxon>
        <taxon>Vertebrata</taxon>
        <taxon>Euteleostomi</taxon>
        <taxon>Actinopterygii</taxon>
        <taxon>Neopterygii</taxon>
        <taxon>Teleostei</taxon>
        <taxon>Neoteleostei</taxon>
        <taxon>Acanthomorphata</taxon>
        <taxon>Eupercaria</taxon>
        <taxon>Centrarchiformes</taxon>
        <taxon>Terapontoidei</taxon>
        <taxon>Terapontidae</taxon>
        <taxon>Scortum</taxon>
    </lineage>
</organism>
<accession>A0ACB8X861</accession>
<name>A0ACB8X861_9TELE</name>